<evidence type="ECO:0000256" key="3">
    <source>
        <dbReference type="ARBA" id="ARBA00022723"/>
    </source>
</evidence>
<evidence type="ECO:0000256" key="4">
    <source>
        <dbReference type="ARBA" id="ARBA00023004"/>
    </source>
</evidence>
<dbReference type="GO" id="GO:0046872">
    <property type="term" value="F:metal ion binding"/>
    <property type="evidence" value="ECO:0007669"/>
    <property type="project" value="UniProtKB-KW"/>
</dbReference>
<evidence type="ECO:0000313" key="7">
    <source>
        <dbReference type="EMBL" id="NYH95971.1"/>
    </source>
</evidence>
<accession>A0A7Y9XZS2</accession>
<dbReference type="SUPFAM" id="SSF46458">
    <property type="entry name" value="Globin-like"/>
    <property type="match status" value="1"/>
</dbReference>
<sequence>MVVSIIAALLMQQVPEENVDWDKEFGVEERVRDPETGEFPVDPYTQSNDNAGAKPFSSDSLAREFGEQEGIRRIADRLVEVSKEDPRISEIFVSHDMVRLKRTLFEQFCYILNAGCDYTGRDMKTAHTDMGLRKADLNALVENLQFVMREQGIAFAAQNRLLSKLAPMSYDLIER</sequence>
<dbReference type="EMBL" id="JACBZF010000004">
    <property type="protein sequence ID" value="NYH95971.1"/>
    <property type="molecule type" value="Genomic_DNA"/>
</dbReference>
<dbReference type="GO" id="GO:0019825">
    <property type="term" value="F:oxygen binding"/>
    <property type="evidence" value="ECO:0007669"/>
    <property type="project" value="InterPro"/>
</dbReference>
<keyword evidence="1" id="KW-0813">Transport</keyword>
<dbReference type="Pfam" id="PF01152">
    <property type="entry name" value="Bac_globin"/>
    <property type="match status" value="1"/>
</dbReference>
<dbReference type="GO" id="GO:0020037">
    <property type="term" value="F:heme binding"/>
    <property type="evidence" value="ECO:0007669"/>
    <property type="project" value="InterPro"/>
</dbReference>
<evidence type="ECO:0000256" key="2">
    <source>
        <dbReference type="ARBA" id="ARBA00022617"/>
    </source>
</evidence>
<dbReference type="InterPro" id="IPR012292">
    <property type="entry name" value="Globin/Proto"/>
</dbReference>
<name>A0A7Y9XZS2_9SPHN</name>
<keyword evidence="8" id="KW-1185">Reference proteome</keyword>
<keyword evidence="2 5" id="KW-0349">Heme</keyword>
<dbReference type="RefSeq" id="WP_179407828.1">
    <property type="nucleotide sequence ID" value="NZ_BMGF01000004.1"/>
</dbReference>
<dbReference type="AlphaFoldDB" id="A0A7Y9XZS2"/>
<keyword evidence="4 5" id="KW-0408">Iron</keyword>
<feature type="region of interest" description="Disordered" evidence="6">
    <location>
        <begin position="32"/>
        <end position="58"/>
    </location>
</feature>
<dbReference type="InterPro" id="IPR001486">
    <property type="entry name" value="Hemoglobin_trunc"/>
</dbReference>
<keyword evidence="3 5" id="KW-0479">Metal-binding</keyword>
<comment type="caution">
    <text evidence="7">The sequence shown here is derived from an EMBL/GenBank/DDBJ whole genome shotgun (WGS) entry which is preliminary data.</text>
</comment>
<evidence type="ECO:0000256" key="1">
    <source>
        <dbReference type="ARBA" id="ARBA00022448"/>
    </source>
</evidence>
<reference evidence="7 8" key="1">
    <citation type="submission" date="2020-07" db="EMBL/GenBank/DDBJ databases">
        <title>Genomic Encyclopedia of Type Strains, Phase IV (KMG-IV): sequencing the most valuable type-strain genomes for metagenomic binning, comparative biology and taxonomic classification.</title>
        <authorList>
            <person name="Goeker M."/>
        </authorList>
    </citation>
    <scope>NUCLEOTIDE SEQUENCE [LARGE SCALE GENOMIC DNA]</scope>
    <source>
        <strain evidence="7 8">DSM 29043</strain>
    </source>
</reference>
<dbReference type="Gene3D" id="1.10.490.10">
    <property type="entry name" value="Globins"/>
    <property type="match status" value="1"/>
</dbReference>
<organism evidence="7 8">
    <name type="scientific">Novosphingobium marinum</name>
    <dbReference type="NCBI Taxonomy" id="1514948"/>
    <lineage>
        <taxon>Bacteria</taxon>
        <taxon>Pseudomonadati</taxon>
        <taxon>Pseudomonadota</taxon>
        <taxon>Alphaproteobacteria</taxon>
        <taxon>Sphingomonadales</taxon>
        <taxon>Sphingomonadaceae</taxon>
        <taxon>Novosphingobium</taxon>
    </lineage>
</organism>
<protein>
    <submittedName>
        <fullName evidence="7">Hemoglobin</fullName>
    </submittedName>
</protein>
<feature type="binding site" description="distal binding residue" evidence="5">
    <location>
        <position position="127"/>
    </location>
    <ligand>
        <name>heme</name>
        <dbReference type="ChEBI" id="CHEBI:30413"/>
    </ligand>
    <ligandPart>
        <name>Fe</name>
        <dbReference type="ChEBI" id="CHEBI:18248"/>
    </ligandPart>
</feature>
<dbReference type="InterPro" id="IPR009050">
    <property type="entry name" value="Globin-like_sf"/>
</dbReference>
<evidence type="ECO:0000256" key="5">
    <source>
        <dbReference type="PIRSR" id="PIRSR601486-1"/>
    </source>
</evidence>
<evidence type="ECO:0000256" key="6">
    <source>
        <dbReference type="SAM" id="MobiDB-lite"/>
    </source>
</evidence>
<evidence type="ECO:0000313" key="8">
    <source>
        <dbReference type="Proteomes" id="UP000522081"/>
    </source>
</evidence>
<dbReference type="Proteomes" id="UP000522081">
    <property type="component" value="Unassembled WGS sequence"/>
</dbReference>
<proteinExistence type="predicted"/>
<gene>
    <name evidence="7" type="ORF">FHS75_002303</name>
</gene>
<dbReference type="CDD" id="cd00454">
    <property type="entry name" value="TrHb1_N"/>
    <property type="match status" value="1"/>
</dbReference>